<feature type="region of interest" description="Disordered" evidence="2">
    <location>
        <begin position="638"/>
        <end position="661"/>
    </location>
</feature>
<protein>
    <submittedName>
        <fullName evidence="4">Uncharacterized protein LOC107265513 isoform X1</fullName>
    </submittedName>
</protein>
<feature type="compositionally biased region" description="Polar residues" evidence="2">
    <location>
        <begin position="449"/>
        <end position="466"/>
    </location>
</feature>
<reference evidence="4" key="1">
    <citation type="submission" date="2025-08" db="UniProtKB">
        <authorList>
            <consortium name="RefSeq"/>
        </authorList>
    </citation>
    <scope>IDENTIFICATION</scope>
</reference>
<proteinExistence type="predicted"/>
<name>A0AAJ7BPN4_CEPCN</name>
<gene>
    <name evidence="4" type="primary">LOC107265513</name>
</gene>
<keyword evidence="1" id="KW-0175">Coiled coil</keyword>
<dbReference type="RefSeq" id="XP_015590527.1">
    <property type="nucleotide sequence ID" value="XM_015735041.2"/>
</dbReference>
<feature type="region of interest" description="Disordered" evidence="2">
    <location>
        <begin position="307"/>
        <end position="326"/>
    </location>
</feature>
<evidence type="ECO:0000256" key="2">
    <source>
        <dbReference type="SAM" id="MobiDB-lite"/>
    </source>
</evidence>
<sequence length="1440" mass="163142">MDVSAITSVVNFERNTCLKNSEENEHLKMEKLKESFLLLKKKMCRSHDLIQQYNDKLKECERLKIELDTIKEEASKIKRNYNNSLAKVIKLELQNTDFKKNIEILTNTISSYETTVAGDQKYSQQLVCKMTDMEEKHSEKIMEIELEKSALQVKVKGLEQEIKAIKKAHETELKKKDKKISQGEETKKKMKIQSPPSLVLPPSAVIKTMRDVAVNTTPIELTKHINTMEQCIQTNEFNGNKNNPYALFCDNCEKMFDSPPYHKICNIMTKCPPLITKLTSLSQISETNKQNAQCTLTPMAVKRKILSPETSQSQLSPKTERQNDSTSVIEMLQKKIECLERQMKRHAKKSARTPTDCCSHHHPTYYPPNSFPGFSQQDVFSQFWKRILEFSEQQASESQTQIRGQKRKQGKLQCVTKIIPKKRRKALKSSRKWIVESVTPKNEDEESDSSMASTSNQRSSVNKSQTACTPLLSDNVLRKTDKDIDDELVMIEKEKPNSRDSLETEAIMCQNDVLKVQTNLNTSNLVKCDSVLTNNNDLSSDVTYVCSKRQKVLLPENQEIDNESVTSFPSGNTEVIFKMLEDSEKQSAKGNNIVEFLLKNENGLDANNTSNLLSHQTNLQDNLTYESMPKILSIEDENVNKDSKMSESNSDLNESPTGRSTPYILDELAINPSNDSIKNTVSSCQLECQDSCTLPVKRIQSKTSLLDVQETNTANINFSKSPSNMTVKSFASITRLFPVTIRDIYSDTKVPEKTGSNITRTMQDVDSNNSKMISQTFTKTGEVPDASTNLEDIQGKIELPENHEKLSESGTITSRQAHVIYSAETNLQKCNQSEMCYDSTSLVVDVMYTNDSDSSITESDFSSHNEIAINSIDRSPTDKSLKNIASIEKRDDYLINQHHEISVNLSEPTLAALRKRKRIISPRKASLRNAALFGDDSFDDEPPPACKLQAISRLRGNQETDKDPKKMSDLEVAEDKDMIVEEFEKPIEAFATNSEVLTSNKKNKQLEFYKESLKTIACLNCISGVHKDSPVALLSKHLEMQLEQKQKGISEKKSRTTKREAYEMFVTAQLNALAKCDDSMNVSIYAVIEKLSQSYRSRSVAKCVVNFLCETAKDDELLDRTYTPPAPLMTKVQQKIVMLLVSLKRIDPSIFNMIQTGIEYKIFRLGHAPEVNIIETLVRVYTVLSRIAKDREKVRILCCDALYCLRLKAIPIIYVALTCWPEVFPTCVEHQDILPKCIAHLVLSQQATGKFPRLVSTKNLFTTYYKCPKAGYLSTDLAIQFLTALQETRHSGLNTAIILLSKREGTTWAYKHIVRGGLLQMIVNNNHPSSYEAFYLLGKIMRSFPIKDDGTVGDIVEQLCDLIDSGKVTHEQEEGVVSALLSLARHKFTEVATSVLKWKPSKPLRPRTVEQLQIFYSIHPVQWWARFIKGHSAAIGKMIQ</sequence>
<feature type="coiled-coil region" evidence="1">
    <location>
        <begin position="53"/>
        <end position="87"/>
    </location>
</feature>
<accession>A0AAJ7BPN4</accession>
<evidence type="ECO:0000313" key="4">
    <source>
        <dbReference type="RefSeq" id="XP_015590527.1"/>
    </source>
</evidence>
<keyword evidence="3" id="KW-1185">Reference proteome</keyword>
<feature type="compositionally biased region" description="Polar residues" evidence="2">
    <location>
        <begin position="646"/>
        <end position="660"/>
    </location>
</feature>
<feature type="region of interest" description="Disordered" evidence="2">
    <location>
        <begin position="438"/>
        <end position="466"/>
    </location>
</feature>
<feature type="region of interest" description="Disordered" evidence="2">
    <location>
        <begin position="396"/>
        <end position="415"/>
    </location>
</feature>
<feature type="compositionally biased region" description="Basic and acidic residues" evidence="2">
    <location>
        <begin position="173"/>
        <end position="187"/>
    </location>
</feature>
<evidence type="ECO:0000313" key="3">
    <source>
        <dbReference type="Proteomes" id="UP000694920"/>
    </source>
</evidence>
<dbReference type="Proteomes" id="UP000694920">
    <property type="component" value="Unplaced"/>
</dbReference>
<feature type="compositionally biased region" description="Polar residues" evidence="2">
    <location>
        <begin position="308"/>
        <end position="317"/>
    </location>
</feature>
<feature type="region of interest" description="Disordered" evidence="2">
    <location>
        <begin position="173"/>
        <end position="194"/>
    </location>
</feature>
<evidence type="ECO:0000256" key="1">
    <source>
        <dbReference type="SAM" id="Coils"/>
    </source>
</evidence>
<organism evidence="3 4">
    <name type="scientific">Cephus cinctus</name>
    <name type="common">Wheat stem sawfly</name>
    <dbReference type="NCBI Taxonomy" id="211228"/>
    <lineage>
        <taxon>Eukaryota</taxon>
        <taxon>Metazoa</taxon>
        <taxon>Ecdysozoa</taxon>
        <taxon>Arthropoda</taxon>
        <taxon>Hexapoda</taxon>
        <taxon>Insecta</taxon>
        <taxon>Pterygota</taxon>
        <taxon>Neoptera</taxon>
        <taxon>Endopterygota</taxon>
        <taxon>Hymenoptera</taxon>
        <taxon>Cephoidea</taxon>
        <taxon>Cephidae</taxon>
        <taxon>Cephus</taxon>
    </lineage>
</organism>
<dbReference type="KEGG" id="ccin:107265513"/>
<dbReference type="GeneID" id="107265513"/>